<dbReference type="VEuPathDB" id="TriTrypDB:TcIL3000_0_23920"/>
<sequence>MPEACFLCLDSSEFMRNGDQSPNRFIAVREAANLLAAAKMEANAENTVGFLTLGGNACTVYETLTRDVDRVMTTLTKTSIGGRQCHFSKGLLVACLALGHRTNPRAEKRIIAFVGTPLSEEDVELEKLAGRIRKENVAVDIVSVGVEKNAPRLEKFIDRVNSNGKSHFLRVPAKTSLIDCLMSSPIMMEFNDVGGMEGASQGFNIDPTADPELEMVLRMSLEEENQRRMAAASNQTSEGNAPGNIAPLSEGALRNLSEEEQLEHALRMSLEENRKTTAAASNGASEANVTGNIAPLSEGALRNLSEEEQLEHALRMSLEACAAQNAGQLENTETSLSAGDNFERECRCSWRGLPMSRNMHKMKKRNKIRHKIHKMMWIRLTRSTENELPPTQSAYRYNANEIFRSCCPFGDVENSVTHTLAAIFLFFSTIHPACY</sequence>
<dbReference type="Proteomes" id="UP000000702">
    <property type="component" value="Unassembled WGS sequence"/>
</dbReference>
<dbReference type="Gene3D" id="1.10.287.3990">
    <property type="match status" value="1"/>
</dbReference>
<comment type="caution">
    <text evidence="5">The sequence shown here is derived from an EMBL/GenBank/DDBJ whole genome shotgun (WGS) entry which is preliminary data.</text>
</comment>
<dbReference type="FunFam" id="3.40.50.410:FF:000005">
    <property type="entry name" value="26S proteasome non-ATPase regulatory subunit 4"/>
    <property type="match status" value="1"/>
</dbReference>
<reference evidence="6" key="1">
    <citation type="submission" date="2011-07" db="EMBL/GenBank/DDBJ databases">
        <title>Divergent evolution of antigenic variation in African trypanosomes.</title>
        <authorList>
            <person name="Jackson A.P."/>
            <person name="Berry A."/>
            <person name="Allison H.C."/>
            <person name="Burton P."/>
            <person name="Anderson J."/>
            <person name="Aslett M."/>
            <person name="Brown R."/>
            <person name="Corton N."/>
            <person name="Harris D."/>
            <person name="Hauser H."/>
            <person name="Gamble J."/>
            <person name="Gilderthorp R."/>
            <person name="McQuillan J."/>
            <person name="Quail M.A."/>
            <person name="Sanders M."/>
            <person name="Van Tonder A."/>
            <person name="Ginger M.L."/>
            <person name="Donelson J.E."/>
            <person name="Field M.C."/>
            <person name="Barry J.D."/>
            <person name="Berriman M."/>
            <person name="Hertz-Fowler C."/>
        </authorList>
    </citation>
    <scope>NUCLEOTIDE SEQUENCE [LARGE SCALE GENOMIC DNA]</scope>
    <source>
        <strain evidence="6">IL3000</strain>
    </source>
</reference>
<dbReference type="SUPFAM" id="SSF53300">
    <property type="entry name" value="vWA-like"/>
    <property type="match status" value="1"/>
</dbReference>
<protein>
    <submittedName>
        <fullName evidence="5">WGS project CAEQ00000000 data, annotated contig 944</fullName>
    </submittedName>
</protein>
<dbReference type="InterPro" id="IPR036465">
    <property type="entry name" value="vWFA_dom_sf"/>
</dbReference>
<keyword evidence="2" id="KW-0647">Proteasome</keyword>
<dbReference type="EMBL" id="CAEQ01002762">
    <property type="protein sequence ID" value="CCD17580.1"/>
    <property type="molecule type" value="Genomic_DNA"/>
</dbReference>
<organism evidence="5 6">
    <name type="scientific">Trypanosoma congolense (strain IL3000)</name>
    <dbReference type="NCBI Taxonomy" id="1068625"/>
    <lineage>
        <taxon>Eukaryota</taxon>
        <taxon>Discoba</taxon>
        <taxon>Euglenozoa</taxon>
        <taxon>Kinetoplastea</taxon>
        <taxon>Metakinetoplastina</taxon>
        <taxon>Trypanosomatida</taxon>
        <taxon>Trypanosomatidae</taxon>
        <taxon>Trypanosoma</taxon>
        <taxon>Nannomonas</taxon>
    </lineage>
</organism>
<dbReference type="InterPro" id="IPR027040">
    <property type="entry name" value="PSMD4"/>
</dbReference>
<dbReference type="SMART" id="SM00726">
    <property type="entry name" value="UIM"/>
    <property type="match status" value="3"/>
</dbReference>
<evidence type="ECO:0000313" key="6">
    <source>
        <dbReference type="Proteomes" id="UP000000702"/>
    </source>
</evidence>
<dbReference type="AlphaFoldDB" id="F9WJS2"/>
<accession>F9WJS2</accession>
<dbReference type="GO" id="GO:0005634">
    <property type="term" value="C:nucleus"/>
    <property type="evidence" value="ECO:0007669"/>
    <property type="project" value="TreeGrafter"/>
</dbReference>
<evidence type="ECO:0000256" key="1">
    <source>
        <dbReference type="ARBA" id="ARBA00005574"/>
    </source>
</evidence>
<dbReference type="Gene3D" id="3.40.50.410">
    <property type="entry name" value="von Willebrand factor, type A domain"/>
    <property type="match status" value="1"/>
</dbReference>
<evidence type="ECO:0000259" key="4">
    <source>
        <dbReference type="Pfam" id="PF13519"/>
    </source>
</evidence>
<feature type="domain" description="VWFA" evidence="4">
    <location>
        <begin position="7"/>
        <end position="114"/>
    </location>
</feature>
<dbReference type="GO" id="GO:0043161">
    <property type="term" value="P:proteasome-mediated ubiquitin-dependent protein catabolic process"/>
    <property type="evidence" value="ECO:0007669"/>
    <property type="project" value="TreeGrafter"/>
</dbReference>
<dbReference type="PROSITE" id="PS50330">
    <property type="entry name" value="UIM"/>
    <property type="match status" value="2"/>
</dbReference>
<dbReference type="GO" id="GO:0031593">
    <property type="term" value="F:polyubiquitin modification-dependent protein binding"/>
    <property type="evidence" value="ECO:0007669"/>
    <property type="project" value="TreeGrafter"/>
</dbReference>
<feature type="region of interest" description="Disordered" evidence="3">
    <location>
        <begin position="224"/>
        <end position="248"/>
    </location>
</feature>
<dbReference type="PANTHER" id="PTHR10223">
    <property type="entry name" value="26S PROTEASOME NON-ATPASE REGULATORY SUBUNIT 4"/>
    <property type="match status" value="1"/>
</dbReference>
<evidence type="ECO:0000256" key="2">
    <source>
        <dbReference type="ARBA" id="ARBA00022942"/>
    </source>
</evidence>
<keyword evidence="6" id="KW-1185">Reference proteome</keyword>
<proteinExistence type="inferred from homology"/>
<evidence type="ECO:0000313" key="5">
    <source>
        <dbReference type="EMBL" id="CCD17580.1"/>
    </source>
</evidence>
<dbReference type="GO" id="GO:0008540">
    <property type="term" value="C:proteasome regulatory particle, base subcomplex"/>
    <property type="evidence" value="ECO:0007669"/>
    <property type="project" value="TreeGrafter"/>
</dbReference>
<dbReference type="Pfam" id="PF23625">
    <property type="entry name" value="UIM_2"/>
    <property type="match status" value="2"/>
</dbReference>
<comment type="similarity">
    <text evidence="1">Belongs to the proteasome subunit S5A family.</text>
</comment>
<gene>
    <name evidence="5" type="ORF">TCIL3000_0_23920</name>
</gene>
<dbReference type="InterPro" id="IPR002035">
    <property type="entry name" value="VWF_A"/>
</dbReference>
<dbReference type="InterPro" id="IPR003903">
    <property type="entry name" value="UIM_dom"/>
</dbReference>
<evidence type="ECO:0000256" key="3">
    <source>
        <dbReference type="SAM" id="MobiDB-lite"/>
    </source>
</evidence>
<dbReference type="Pfam" id="PF02809">
    <property type="entry name" value="UIM"/>
    <property type="match status" value="1"/>
</dbReference>
<reference evidence="5 6" key="2">
    <citation type="journal article" date="2012" name="Proc. Natl. Acad. Sci. U.S.A.">
        <title>Antigenic diversity is generated by distinct evolutionary mechanisms in African trypanosome species.</title>
        <authorList>
            <person name="Jackson A.P."/>
            <person name="Berry A."/>
            <person name="Aslett M."/>
            <person name="Allison H.C."/>
            <person name="Burton P."/>
            <person name="Vavrova-Anderson J."/>
            <person name="Brown R."/>
            <person name="Browne H."/>
            <person name="Corton N."/>
            <person name="Hauser H."/>
            <person name="Gamble J."/>
            <person name="Gilderthorp R."/>
            <person name="Marcello L."/>
            <person name="McQuillan J."/>
            <person name="Otto T.D."/>
            <person name="Quail M.A."/>
            <person name="Sanders M.J."/>
            <person name="van Tonder A."/>
            <person name="Ginger M.L."/>
            <person name="Field M.C."/>
            <person name="Barry J.D."/>
            <person name="Hertz-Fowler C."/>
            <person name="Berriman M."/>
        </authorList>
    </citation>
    <scope>NUCLEOTIDE SEQUENCE [LARGE SCALE GENOMIC DNA]</scope>
    <source>
        <strain evidence="5 6">IL3000</strain>
    </source>
</reference>
<dbReference type="GO" id="GO:0005829">
    <property type="term" value="C:cytosol"/>
    <property type="evidence" value="ECO:0007669"/>
    <property type="project" value="TreeGrafter"/>
</dbReference>
<name>F9WJS2_TRYCI</name>
<dbReference type="PANTHER" id="PTHR10223:SF0">
    <property type="entry name" value="26S PROTEASOME NON-ATPASE REGULATORY SUBUNIT 4"/>
    <property type="match status" value="1"/>
</dbReference>
<dbReference type="Pfam" id="PF13519">
    <property type="entry name" value="VWA_2"/>
    <property type="match status" value="1"/>
</dbReference>